<dbReference type="EnsemblPlants" id="OPUNC05G25260.1">
    <property type="protein sequence ID" value="OPUNC05G25260.1"/>
    <property type="gene ID" value="OPUNC05G25260"/>
</dbReference>
<organism evidence="5">
    <name type="scientific">Oryza punctata</name>
    <name type="common">Red rice</name>
    <dbReference type="NCBI Taxonomy" id="4537"/>
    <lineage>
        <taxon>Eukaryota</taxon>
        <taxon>Viridiplantae</taxon>
        <taxon>Streptophyta</taxon>
        <taxon>Embryophyta</taxon>
        <taxon>Tracheophyta</taxon>
        <taxon>Spermatophyta</taxon>
        <taxon>Magnoliopsida</taxon>
        <taxon>Liliopsida</taxon>
        <taxon>Poales</taxon>
        <taxon>Poaceae</taxon>
        <taxon>BOP clade</taxon>
        <taxon>Oryzoideae</taxon>
        <taxon>Oryzeae</taxon>
        <taxon>Oryzinae</taxon>
        <taxon>Oryza</taxon>
    </lineage>
</organism>
<dbReference type="Pfam" id="PF00400">
    <property type="entry name" value="WD40"/>
    <property type="match status" value="3"/>
</dbReference>
<reference evidence="5" key="2">
    <citation type="submission" date="2018-05" db="EMBL/GenBank/DDBJ databases">
        <title>OpunRS2 (Oryza punctata Reference Sequence Version 2).</title>
        <authorList>
            <person name="Zhang J."/>
            <person name="Kudrna D."/>
            <person name="Lee S."/>
            <person name="Talag J."/>
            <person name="Welchert J."/>
            <person name="Wing R.A."/>
        </authorList>
    </citation>
    <scope>NUCLEOTIDE SEQUENCE [LARGE SCALE GENOMIC DNA]</scope>
</reference>
<dbReference type="InterPro" id="IPR001680">
    <property type="entry name" value="WD40_rpt"/>
</dbReference>
<dbReference type="InterPro" id="IPR019775">
    <property type="entry name" value="WD40_repeat_CS"/>
</dbReference>
<dbReference type="Proteomes" id="UP000026962">
    <property type="component" value="Chromosome 5"/>
</dbReference>
<dbReference type="PANTHER" id="PTHR14091">
    <property type="entry name" value="PERIODIC TRYPTOPHAN PROTEIN 1"/>
    <property type="match status" value="1"/>
</dbReference>
<dbReference type="InterPro" id="IPR044285">
    <property type="entry name" value="PWP1"/>
</dbReference>
<dbReference type="SUPFAM" id="SSF50978">
    <property type="entry name" value="WD40 repeat-like"/>
    <property type="match status" value="1"/>
</dbReference>
<evidence type="ECO:0000313" key="5">
    <source>
        <dbReference type="EnsemblPlants" id="OPUNC05G25260.1"/>
    </source>
</evidence>
<dbReference type="AlphaFoldDB" id="A0A0E0L6E7"/>
<dbReference type="PROSITE" id="PS50294">
    <property type="entry name" value="WD_REPEATS_REGION"/>
    <property type="match status" value="1"/>
</dbReference>
<protein>
    <submittedName>
        <fullName evidence="5">Uncharacterized protein</fullName>
    </submittedName>
</protein>
<keyword evidence="1" id="KW-0597">Phosphoprotein</keyword>
<dbReference type="PANTHER" id="PTHR14091:SF0">
    <property type="entry name" value="PERIODIC TRYPTOPHAN PROTEIN 1 HOMOLOG"/>
    <property type="match status" value="1"/>
</dbReference>
<keyword evidence="2 4" id="KW-0853">WD repeat</keyword>
<keyword evidence="3" id="KW-0677">Repeat</keyword>
<evidence type="ECO:0000256" key="4">
    <source>
        <dbReference type="PROSITE-ProRule" id="PRU00221"/>
    </source>
</evidence>
<dbReference type="GO" id="GO:0006364">
    <property type="term" value="P:rRNA processing"/>
    <property type="evidence" value="ECO:0007669"/>
    <property type="project" value="InterPro"/>
</dbReference>
<sequence length="450" mass="49353">MISGICWIPKGATKNAPFVAEPPTQAEIDEAMKTVALDWCHESDYDDEEDNMDIVDGAQDGDDDGVVQAKGVASALSKENSDNSVDYISSGLRELDMENYDYEDGGFNILGSGLGDLYYPTNDMDPYLKKNYMDDEDDDEEEDEEIEDKTVKPSDIMIASVSILEELEDGDAHMYPFHEIPLPDFPLCLAWSGCNLKDGQKGNLMAVGTMCPEIEIWDLNIVEEIEPVIVLGGKLKNKAGKRKKIVTYRKGSHRDSILGIAWNKEYMNILASASADKMVKIWDVQAVTWSQFSPEIILSGSFDKSVALKDVKNCSPDCIRWPVEADVESVAWDPHNEHSFVVSLENGMVQAFDKRRASSNQNSSLPMFTLHAHDKAVSSITFGPSAPNLLATASTDKLGAIFSVSFSMDSPFLLAVGGSKGNLKVWNTLTETAVANKFGSHGSSKSGKLC</sequence>
<name>A0A0E0L6E7_ORYPU</name>
<reference evidence="5" key="1">
    <citation type="submission" date="2015-04" db="UniProtKB">
        <authorList>
            <consortium name="EnsemblPlants"/>
        </authorList>
    </citation>
    <scope>IDENTIFICATION</scope>
</reference>
<evidence type="ECO:0000313" key="6">
    <source>
        <dbReference type="Proteomes" id="UP000026962"/>
    </source>
</evidence>
<dbReference type="Gene3D" id="2.130.10.10">
    <property type="entry name" value="YVTN repeat-like/Quinoprotein amine dehydrogenase"/>
    <property type="match status" value="2"/>
</dbReference>
<feature type="repeat" description="WD" evidence="4">
    <location>
        <begin position="250"/>
        <end position="285"/>
    </location>
</feature>
<accession>A0A0E0L6E7</accession>
<dbReference type="PROSITE" id="PS50082">
    <property type="entry name" value="WD_REPEATS_2"/>
    <property type="match status" value="1"/>
</dbReference>
<evidence type="ECO:0000256" key="1">
    <source>
        <dbReference type="ARBA" id="ARBA00022553"/>
    </source>
</evidence>
<evidence type="ECO:0000256" key="2">
    <source>
        <dbReference type="ARBA" id="ARBA00022574"/>
    </source>
</evidence>
<dbReference type="PROSITE" id="PS00678">
    <property type="entry name" value="WD_REPEATS_1"/>
    <property type="match status" value="1"/>
</dbReference>
<dbReference type="InterPro" id="IPR036322">
    <property type="entry name" value="WD40_repeat_dom_sf"/>
</dbReference>
<keyword evidence="6" id="KW-1185">Reference proteome</keyword>
<dbReference type="InterPro" id="IPR015943">
    <property type="entry name" value="WD40/YVTN_repeat-like_dom_sf"/>
</dbReference>
<dbReference type="HOGENOM" id="CLU_023867_0_0_1"/>
<dbReference type="eggNOG" id="KOG0270">
    <property type="taxonomic scope" value="Eukaryota"/>
</dbReference>
<dbReference type="GO" id="GO:0005634">
    <property type="term" value="C:nucleus"/>
    <property type="evidence" value="ECO:0007669"/>
    <property type="project" value="TreeGrafter"/>
</dbReference>
<dbReference type="OMA" id="WNKEYMN"/>
<dbReference type="STRING" id="4537.A0A0E0L6E7"/>
<dbReference type="Gramene" id="OPUNC05G25260.1">
    <property type="protein sequence ID" value="OPUNC05G25260.1"/>
    <property type="gene ID" value="OPUNC05G25260"/>
</dbReference>
<evidence type="ECO:0000256" key="3">
    <source>
        <dbReference type="ARBA" id="ARBA00022737"/>
    </source>
</evidence>
<proteinExistence type="predicted"/>
<dbReference type="SMART" id="SM00320">
    <property type="entry name" value="WD40"/>
    <property type="match status" value="4"/>
</dbReference>